<dbReference type="RefSeq" id="WP_313767208.1">
    <property type="nucleotide sequence ID" value="NZ_BAAAVH010000031.1"/>
</dbReference>
<evidence type="ECO:0000313" key="2">
    <source>
        <dbReference type="Proteomes" id="UP001596067"/>
    </source>
</evidence>
<gene>
    <name evidence="1" type="ORF">ACFP0N_23970</name>
</gene>
<proteinExistence type="predicted"/>
<reference evidence="2" key="1">
    <citation type="journal article" date="2019" name="Int. J. Syst. Evol. Microbiol.">
        <title>The Global Catalogue of Microorganisms (GCM) 10K type strain sequencing project: providing services to taxonomists for standard genome sequencing and annotation.</title>
        <authorList>
            <consortium name="The Broad Institute Genomics Platform"/>
            <consortium name="The Broad Institute Genome Sequencing Center for Infectious Disease"/>
            <person name="Wu L."/>
            <person name="Ma J."/>
        </authorList>
    </citation>
    <scope>NUCLEOTIDE SEQUENCE [LARGE SCALE GENOMIC DNA]</scope>
    <source>
        <strain evidence="2">CGMCC 4.1469</strain>
    </source>
</reference>
<sequence>MDKTVAHVNFNPVMKGVDAKQFPTMASLDPYGDTVLNYLQCGFLIGELREGAEFLAASGVDEDAVQNLVRMCELVRAKPHRHLVFIGD</sequence>
<name>A0ABW1F1P6_9ACTN</name>
<protein>
    <submittedName>
        <fullName evidence="1">Uncharacterized protein</fullName>
    </submittedName>
</protein>
<accession>A0ABW1F1P6</accession>
<dbReference type="Proteomes" id="UP001596067">
    <property type="component" value="Unassembled WGS sequence"/>
</dbReference>
<organism evidence="1 2">
    <name type="scientific">Kitasatospora aburaviensis</name>
    <dbReference type="NCBI Taxonomy" id="67265"/>
    <lineage>
        <taxon>Bacteria</taxon>
        <taxon>Bacillati</taxon>
        <taxon>Actinomycetota</taxon>
        <taxon>Actinomycetes</taxon>
        <taxon>Kitasatosporales</taxon>
        <taxon>Streptomycetaceae</taxon>
        <taxon>Kitasatospora</taxon>
    </lineage>
</organism>
<dbReference type="EMBL" id="JBHSOD010000034">
    <property type="protein sequence ID" value="MFC5888030.1"/>
    <property type="molecule type" value="Genomic_DNA"/>
</dbReference>
<comment type="caution">
    <text evidence="1">The sequence shown here is derived from an EMBL/GenBank/DDBJ whole genome shotgun (WGS) entry which is preliminary data.</text>
</comment>
<evidence type="ECO:0000313" key="1">
    <source>
        <dbReference type="EMBL" id="MFC5888030.1"/>
    </source>
</evidence>
<keyword evidence="2" id="KW-1185">Reference proteome</keyword>